<dbReference type="EMBL" id="FQTT01000016">
    <property type="protein sequence ID" value="SHE26776.1"/>
    <property type="molecule type" value="Genomic_DNA"/>
</dbReference>
<comment type="similarity">
    <text evidence="1">Belongs to the ABC transporter superfamily.</text>
</comment>
<dbReference type="STRING" id="1892869.ACGLYG10_3031"/>
<dbReference type="AlphaFoldDB" id="A0A1M4S3G4"/>
<evidence type="ECO:0000256" key="1">
    <source>
        <dbReference type="ARBA" id="ARBA00005417"/>
    </source>
</evidence>
<dbReference type="Proteomes" id="UP000184291">
    <property type="component" value="Unassembled WGS sequence"/>
</dbReference>
<dbReference type="PANTHER" id="PTHR43335">
    <property type="entry name" value="ABC TRANSPORTER, ATP-BINDING PROTEIN"/>
    <property type="match status" value="1"/>
</dbReference>
<evidence type="ECO:0000313" key="8">
    <source>
        <dbReference type="Proteomes" id="UP000184291"/>
    </source>
</evidence>
<gene>
    <name evidence="7" type="ORF">ACGLYG10_3031</name>
</gene>
<protein>
    <submittedName>
        <fullName evidence="7">Abc transporter</fullName>
    </submittedName>
</protein>
<organism evidence="7 8">
    <name type="scientific">Actinomyces glycerinitolerans</name>
    <dbReference type="NCBI Taxonomy" id="1892869"/>
    <lineage>
        <taxon>Bacteria</taxon>
        <taxon>Bacillati</taxon>
        <taxon>Actinomycetota</taxon>
        <taxon>Actinomycetes</taxon>
        <taxon>Actinomycetales</taxon>
        <taxon>Actinomycetaceae</taxon>
        <taxon>Actinomyces</taxon>
    </lineage>
</organism>
<feature type="domain" description="ABC transporter" evidence="6">
    <location>
        <begin position="1"/>
        <end position="216"/>
    </location>
</feature>
<reference evidence="8" key="1">
    <citation type="submission" date="2016-09" db="EMBL/GenBank/DDBJ databases">
        <authorList>
            <person name="Strepis N."/>
        </authorList>
    </citation>
    <scope>NUCLEOTIDE SEQUENCE [LARGE SCALE GENOMIC DNA]</scope>
</reference>
<dbReference type="InterPro" id="IPR003593">
    <property type="entry name" value="AAA+_ATPase"/>
</dbReference>
<dbReference type="GO" id="GO:0016887">
    <property type="term" value="F:ATP hydrolysis activity"/>
    <property type="evidence" value="ECO:0007669"/>
    <property type="project" value="InterPro"/>
</dbReference>
<proteinExistence type="inferred from homology"/>
<dbReference type="Pfam" id="PF00005">
    <property type="entry name" value="ABC_tran"/>
    <property type="match status" value="1"/>
</dbReference>
<evidence type="ECO:0000259" key="6">
    <source>
        <dbReference type="PROSITE" id="PS50893"/>
    </source>
</evidence>
<dbReference type="PANTHER" id="PTHR43335:SF3">
    <property type="entry name" value="ABC TRANSPORTER"/>
    <property type="match status" value="1"/>
</dbReference>
<feature type="region of interest" description="Disordered" evidence="5">
    <location>
        <begin position="199"/>
        <end position="237"/>
    </location>
</feature>
<keyword evidence="2" id="KW-0813">Transport</keyword>
<keyword evidence="4" id="KW-0067">ATP-binding</keyword>
<feature type="compositionally biased region" description="Low complexity" evidence="5">
    <location>
        <begin position="214"/>
        <end position="232"/>
    </location>
</feature>
<evidence type="ECO:0000313" key="7">
    <source>
        <dbReference type="EMBL" id="SHE26776.1"/>
    </source>
</evidence>
<dbReference type="PROSITE" id="PS50893">
    <property type="entry name" value="ABC_TRANSPORTER_2"/>
    <property type="match status" value="1"/>
</dbReference>
<evidence type="ECO:0000256" key="4">
    <source>
        <dbReference type="ARBA" id="ARBA00022840"/>
    </source>
</evidence>
<dbReference type="SMART" id="SM00382">
    <property type="entry name" value="AAA"/>
    <property type="match status" value="1"/>
</dbReference>
<feature type="compositionally biased region" description="Polar residues" evidence="5">
    <location>
        <begin position="199"/>
        <end position="213"/>
    </location>
</feature>
<sequence length="320" mass="33107">MQRLSLSAPAGAITGLVGPNGAGKTTLLLMLAALLRPDTGTIKVAGLDPVTQPRQVHQAVGWMPDAFGTWDSLTCTEILLTFAAAQGLDDVTARERAADMLALVHLEDMARTPARVLSRGQKQRLGLARALVHSPQVLLLDEPAAGMDPRSRADLRGILRNLADQGATVLISSHVLGELEEMVDGVIFMSRGRAVVPPGTNSADAVATASNQDAGASGAESGTGTAASAGGAVPVRPTPLRTTWRMRALDSGRLAAWARAGTPPGAVVDPDGSVHLEVADDAAAARILRQAVEDGVEVVSFAPVTGALEAAYLAMEEERA</sequence>
<dbReference type="CDD" id="cd03230">
    <property type="entry name" value="ABC_DR_subfamily_A"/>
    <property type="match status" value="1"/>
</dbReference>
<dbReference type="SUPFAM" id="SSF52540">
    <property type="entry name" value="P-loop containing nucleoside triphosphate hydrolases"/>
    <property type="match status" value="1"/>
</dbReference>
<dbReference type="InterPro" id="IPR027417">
    <property type="entry name" value="P-loop_NTPase"/>
</dbReference>
<dbReference type="Gene3D" id="3.40.50.300">
    <property type="entry name" value="P-loop containing nucleotide triphosphate hydrolases"/>
    <property type="match status" value="1"/>
</dbReference>
<name>A0A1M4S3G4_9ACTO</name>
<evidence type="ECO:0000256" key="5">
    <source>
        <dbReference type="SAM" id="MobiDB-lite"/>
    </source>
</evidence>
<accession>A0A1M4S3G4</accession>
<keyword evidence="3" id="KW-0547">Nucleotide-binding</keyword>
<evidence type="ECO:0000256" key="2">
    <source>
        <dbReference type="ARBA" id="ARBA00022448"/>
    </source>
</evidence>
<dbReference type="InterPro" id="IPR003439">
    <property type="entry name" value="ABC_transporter-like_ATP-bd"/>
</dbReference>
<keyword evidence="8" id="KW-1185">Reference proteome</keyword>
<evidence type="ECO:0000256" key="3">
    <source>
        <dbReference type="ARBA" id="ARBA00022741"/>
    </source>
</evidence>
<dbReference type="GO" id="GO:0005524">
    <property type="term" value="F:ATP binding"/>
    <property type="evidence" value="ECO:0007669"/>
    <property type="project" value="UniProtKB-KW"/>
</dbReference>